<keyword evidence="1" id="KW-0732">Signal</keyword>
<dbReference type="AlphaFoldDB" id="A0A317N4W1"/>
<keyword evidence="2" id="KW-0645">Protease</keyword>
<evidence type="ECO:0000313" key="2">
    <source>
        <dbReference type="EMBL" id="PWV70154.1"/>
    </source>
</evidence>
<dbReference type="RefSeq" id="WP_167456446.1">
    <property type="nucleotide sequence ID" value="NZ_QGTL01000014.1"/>
</dbReference>
<name>A0A317N4W1_9NOCA</name>
<keyword evidence="3" id="KW-1185">Reference proteome</keyword>
<evidence type="ECO:0000256" key="1">
    <source>
        <dbReference type="SAM" id="SignalP"/>
    </source>
</evidence>
<feature type="chain" id="PRO_5038421084" evidence="1">
    <location>
        <begin position="20"/>
        <end position="146"/>
    </location>
</feature>
<dbReference type="Gene3D" id="2.60.40.1120">
    <property type="entry name" value="Carboxypeptidase-like, regulatory domain"/>
    <property type="match status" value="1"/>
</dbReference>
<accession>A0A317N4W1</accession>
<dbReference type="InterPro" id="IPR013784">
    <property type="entry name" value="Carb-bd-like_fold"/>
</dbReference>
<gene>
    <name evidence="2" type="ORF">DFR69_114121</name>
</gene>
<keyword evidence="2" id="KW-0121">Carboxypeptidase</keyword>
<dbReference type="EMBL" id="QGTL01000014">
    <property type="protein sequence ID" value="PWV70154.1"/>
    <property type="molecule type" value="Genomic_DNA"/>
</dbReference>
<protein>
    <submittedName>
        <fullName evidence="2">Carboxypeptidase family protein</fullName>
    </submittedName>
</protein>
<dbReference type="SUPFAM" id="SSF49452">
    <property type="entry name" value="Starch-binding domain-like"/>
    <property type="match status" value="1"/>
</dbReference>
<organism evidence="2 3">
    <name type="scientific">Nocardia neocaledoniensis</name>
    <dbReference type="NCBI Taxonomy" id="236511"/>
    <lineage>
        <taxon>Bacteria</taxon>
        <taxon>Bacillati</taxon>
        <taxon>Actinomycetota</taxon>
        <taxon>Actinomycetes</taxon>
        <taxon>Mycobacteriales</taxon>
        <taxon>Nocardiaceae</taxon>
        <taxon>Nocardia</taxon>
    </lineage>
</organism>
<reference evidence="2 3" key="1">
    <citation type="submission" date="2018-05" db="EMBL/GenBank/DDBJ databases">
        <title>Genomic Encyclopedia of Type Strains, Phase IV (KMG-IV): sequencing the most valuable type-strain genomes for metagenomic binning, comparative biology and taxonomic classification.</title>
        <authorList>
            <person name="Goeker M."/>
        </authorList>
    </citation>
    <scope>NUCLEOTIDE SEQUENCE [LARGE SCALE GENOMIC DNA]</scope>
    <source>
        <strain evidence="2 3">DSM 44717</strain>
    </source>
</reference>
<dbReference type="Pfam" id="PF13620">
    <property type="entry name" value="CarboxypepD_reg"/>
    <property type="match status" value="1"/>
</dbReference>
<comment type="caution">
    <text evidence="2">The sequence shown here is derived from an EMBL/GenBank/DDBJ whole genome shotgun (WGS) entry which is preliminary data.</text>
</comment>
<sequence>MIAVATAAFTAAAVGAAAAHPGGADTVEQTTTCEAGQSRHDDLHLGTPDASATGQIDAVLIESDSRAPIAGGKVVLTGNDVCGDTIHRHLSTGADGQASFRGLQPGRYHLTAYRSETATRSISTAAVELTVPARKTLQFTAATSRD</sequence>
<evidence type="ECO:0000313" key="3">
    <source>
        <dbReference type="Proteomes" id="UP000246410"/>
    </source>
</evidence>
<feature type="signal peptide" evidence="1">
    <location>
        <begin position="1"/>
        <end position="19"/>
    </location>
</feature>
<dbReference type="GO" id="GO:0004180">
    <property type="term" value="F:carboxypeptidase activity"/>
    <property type="evidence" value="ECO:0007669"/>
    <property type="project" value="UniProtKB-KW"/>
</dbReference>
<dbReference type="Proteomes" id="UP000246410">
    <property type="component" value="Unassembled WGS sequence"/>
</dbReference>
<dbReference type="GO" id="GO:0030246">
    <property type="term" value="F:carbohydrate binding"/>
    <property type="evidence" value="ECO:0007669"/>
    <property type="project" value="InterPro"/>
</dbReference>
<proteinExistence type="predicted"/>
<keyword evidence="2" id="KW-0378">Hydrolase</keyword>